<feature type="region of interest" description="Disordered" evidence="1">
    <location>
        <begin position="125"/>
        <end position="147"/>
    </location>
</feature>
<sequence length="439" mass="44969">MAMDAIHIMLGQNGRSGRPDTAPQTTATDLGAAFSRALAALEGGTPKETGGEVEAQPEEDGAATEEATAEEDASADGETSAEGDLPAEGTPLEDAENGAPASAEPIEEEFLPLVLGKAAATAAPADGAAESQAPKARSGPPNLQALVPAETGPQALQASLDPQHASAALTGAAASEASSAPASPAQTSALAQANVMLPAIPREGASLLSRGTAIHIPATTDAEQAFDAAAIAPEGEITDVRVAPKAAGIDRHIAQNEPTIAFPTTPKAAAEVTAEDSGMRLQADAVNMVQIEPGASPSRSTPTALFAPTAEARPVLNSIVEATVKAQNGTIELRLSPEELGRVRISMSHHEQGISVVLNVEREDTLHLLRRHASELAAALREAGLGEATIEFANRDQRPPPDAQRQTPRQAFGVFSNAGPEIDRPVLRPSGDGGLDIRM</sequence>
<protein>
    <submittedName>
        <fullName evidence="3">Flagellar hook-length control protein FliK</fullName>
    </submittedName>
</protein>
<keyword evidence="3" id="KW-0282">Flagellum</keyword>
<feature type="compositionally biased region" description="Acidic residues" evidence="1">
    <location>
        <begin position="55"/>
        <end position="81"/>
    </location>
</feature>
<dbReference type="InterPro" id="IPR021136">
    <property type="entry name" value="Flagellar_hook_control-like_C"/>
</dbReference>
<dbReference type="InterPro" id="IPR038610">
    <property type="entry name" value="FliK-like_C_sf"/>
</dbReference>
<dbReference type="CDD" id="cd17470">
    <property type="entry name" value="T3SS_Flik_C"/>
    <property type="match status" value="1"/>
</dbReference>
<proteinExistence type="predicted"/>
<evidence type="ECO:0000313" key="4">
    <source>
        <dbReference type="Proteomes" id="UP000193870"/>
    </source>
</evidence>
<gene>
    <name evidence="3" type="ORF">PAM7066_02043</name>
</gene>
<dbReference type="Pfam" id="PF02120">
    <property type="entry name" value="Flg_hook"/>
    <property type="match status" value="1"/>
</dbReference>
<feature type="domain" description="Flagellar hook-length control protein-like C-terminal" evidence="2">
    <location>
        <begin position="322"/>
        <end position="397"/>
    </location>
</feature>
<dbReference type="EMBL" id="FWFV01000005">
    <property type="protein sequence ID" value="SLN46762.1"/>
    <property type="molecule type" value="Genomic_DNA"/>
</dbReference>
<organism evidence="3 4">
    <name type="scientific">Palleronia marisminoris</name>
    <dbReference type="NCBI Taxonomy" id="315423"/>
    <lineage>
        <taxon>Bacteria</taxon>
        <taxon>Pseudomonadati</taxon>
        <taxon>Pseudomonadota</taxon>
        <taxon>Alphaproteobacteria</taxon>
        <taxon>Rhodobacterales</taxon>
        <taxon>Roseobacteraceae</taxon>
        <taxon>Palleronia</taxon>
    </lineage>
</organism>
<accession>A0A1Y5SRI3</accession>
<evidence type="ECO:0000256" key="1">
    <source>
        <dbReference type="SAM" id="MobiDB-lite"/>
    </source>
</evidence>
<reference evidence="3 4" key="1">
    <citation type="submission" date="2017-03" db="EMBL/GenBank/DDBJ databases">
        <authorList>
            <person name="Afonso C.L."/>
            <person name="Miller P.J."/>
            <person name="Scott M.A."/>
            <person name="Spackman E."/>
            <person name="Goraichik I."/>
            <person name="Dimitrov K.M."/>
            <person name="Suarez D.L."/>
            <person name="Swayne D.E."/>
        </authorList>
    </citation>
    <scope>NUCLEOTIDE SEQUENCE [LARGE SCALE GENOMIC DNA]</scope>
    <source>
        <strain evidence="3 4">CECT 7066</strain>
    </source>
</reference>
<dbReference type="Gene3D" id="3.30.750.140">
    <property type="match status" value="1"/>
</dbReference>
<keyword evidence="4" id="KW-1185">Reference proteome</keyword>
<evidence type="ECO:0000313" key="3">
    <source>
        <dbReference type="EMBL" id="SLN46762.1"/>
    </source>
</evidence>
<feature type="region of interest" description="Disordered" evidence="1">
    <location>
        <begin position="415"/>
        <end position="439"/>
    </location>
</feature>
<dbReference type="RefSeq" id="WP_085854033.1">
    <property type="nucleotide sequence ID" value="NZ_FOPF01000005.1"/>
</dbReference>
<evidence type="ECO:0000259" key="2">
    <source>
        <dbReference type="Pfam" id="PF02120"/>
    </source>
</evidence>
<keyword evidence="3" id="KW-0966">Cell projection</keyword>
<name>A0A1Y5SRI3_9RHOB</name>
<dbReference type="STRING" id="315423.SAMN04488020_10598"/>
<dbReference type="AlphaFoldDB" id="A0A1Y5SRI3"/>
<feature type="region of interest" description="Disordered" evidence="1">
    <location>
        <begin position="38"/>
        <end position="103"/>
    </location>
</feature>
<keyword evidence="3" id="KW-0969">Cilium</keyword>
<dbReference type="Proteomes" id="UP000193870">
    <property type="component" value="Unassembled WGS sequence"/>
</dbReference>